<protein>
    <recommendedName>
        <fullName evidence="3">Fimbrial protein</fullName>
    </recommendedName>
</protein>
<dbReference type="OrthoDB" id="5349145at2"/>
<reference evidence="2" key="1">
    <citation type="submission" date="2017-05" db="EMBL/GenBank/DDBJ databases">
        <title>Dechlorination kinetics govern the competition between two new strains of the genus Sulfurospirillum.</title>
        <authorList>
            <person name="Buttet G.F."/>
            <person name="Murray A.M."/>
            <person name="Goris T."/>
            <person name="Burion M."/>
            <person name="Lin B."/>
            <person name="Rolle M."/>
            <person name="Maillard J."/>
        </authorList>
    </citation>
    <scope>NUCLEOTIDE SEQUENCE [LARGE SCALE GENOMIC DNA]</scope>
    <source>
        <strain evidence="2">SL2-1</strain>
    </source>
</reference>
<dbReference type="AlphaFoldDB" id="A0A1Y0HMA3"/>
<organism evidence="1 2">
    <name type="scientific">Sulfurospirillum diekertiae</name>
    <dbReference type="NCBI Taxonomy" id="1854492"/>
    <lineage>
        <taxon>Bacteria</taxon>
        <taxon>Pseudomonadati</taxon>
        <taxon>Campylobacterota</taxon>
        <taxon>Epsilonproteobacteria</taxon>
        <taxon>Campylobacterales</taxon>
        <taxon>Sulfurospirillaceae</taxon>
        <taxon>Sulfurospirillum</taxon>
    </lineage>
</organism>
<proteinExistence type="predicted"/>
<dbReference type="InterPro" id="IPR012902">
    <property type="entry name" value="N_methyl_site"/>
</dbReference>
<accession>A0A1Y0HMA3</accession>
<dbReference type="InterPro" id="IPR045584">
    <property type="entry name" value="Pilin-like"/>
</dbReference>
<dbReference type="RefSeq" id="WP_087439008.1">
    <property type="nucleotide sequence ID" value="NZ_CP021416.1"/>
</dbReference>
<dbReference type="Pfam" id="PF07963">
    <property type="entry name" value="N_methyl"/>
    <property type="match status" value="1"/>
</dbReference>
<name>A0A1Y0HMA3_9BACT</name>
<dbReference type="KEGG" id="suls:Sdiek1_2063"/>
<gene>
    <name evidence="1" type="ORF">Sdiek1_2063</name>
</gene>
<dbReference type="NCBIfam" id="TIGR02532">
    <property type="entry name" value="IV_pilin_GFxxxE"/>
    <property type="match status" value="1"/>
</dbReference>
<dbReference type="EMBL" id="CP021416">
    <property type="protein sequence ID" value="ARU49222.1"/>
    <property type="molecule type" value="Genomic_DNA"/>
</dbReference>
<dbReference type="SUPFAM" id="SSF54523">
    <property type="entry name" value="Pili subunits"/>
    <property type="match status" value="1"/>
</dbReference>
<keyword evidence="2" id="KW-1185">Reference proteome</keyword>
<dbReference type="Gene3D" id="3.30.700.10">
    <property type="entry name" value="Glycoprotein, Type 4 Pilin"/>
    <property type="match status" value="1"/>
</dbReference>
<evidence type="ECO:0000313" key="2">
    <source>
        <dbReference type="Proteomes" id="UP000196005"/>
    </source>
</evidence>
<evidence type="ECO:0008006" key="3">
    <source>
        <dbReference type="Google" id="ProtNLM"/>
    </source>
</evidence>
<dbReference type="Proteomes" id="UP000196005">
    <property type="component" value="Chromosome"/>
</dbReference>
<evidence type="ECO:0000313" key="1">
    <source>
        <dbReference type="EMBL" id="ARU49222.1"/>
    </source>
</evidence>
<sequence length="148" mass="15569">MKKGFTMIELIFVIVILGILAAVALPRLTGTVTDAKVGTAEAFIGTLNRTVAPSMWSRSMRDSNGSINGSTAGAANTFNLSDYTEIPKGFVMDLTKCKNTGDGNGTSAGTYGSPALPVEETIYCRDGNSTSAPMFGFTKDLNVSVQKN</sequence>